<dbReference type="EMBL" id="KQ086000">
    <property type="protein sequence ID" value="KLO11443.1"/>
    <property type="molecule type" value="Genomic_DNA"/>
</dbReference>
<gene>
    <name evidence="2" type="ORF">SCHPADRAFT_891590</name>
</gene>
<protein>
    <submittedName>
        <fullName evidence="2">Uncharacterized protein</fullName>
    </submittedName>
</protein>
<dbReference type="AlphaFoldDB" id="A0A0H2RPS0"/>
<evidence type="ECO:0000256" key="1">
    <source>
        <dbReference type="SAM" id="MobiDB-lite"/>
    </source>
</evidence>
<dbReference type="InParanoid" id="A0A0H2RPS0"/>
<keyword evidence="3" id="KW-1185">Reference proteome</keyword>
<evidence type="ECO:0000313" key="3">
    <source>
        <dbReference type="Proteomes" id="UP000053477"/>
    </source>
</evidence>
<name>A0A0H2RPS0_9AGAM</name>
<sequence length="192" mass="22912">MYECVVMKIQRESKLDLHVQVNIFFSRLEVDTPLDPKERERGFQVRSNRVVDSIRERGRERNYDAREKERKKGKERKGRRATIPDNWFSRTNDVKIEHAYRTKINKTDETDVERRGRQEKGTTRNWESVELYGSKRKEEKKDPIILDTLGLVIFPGRAFCGVRRDYRRARSFGCVERAVQGKGKEESYRRRA</sequence>
<accession>A0A0H2RPS0</accession>
<proteinExistence type="predicted"/>
<organism evidence="2 3">
    <name type="scientific">Schizopora paradoxa</name>
    <dbReference type="NCBI Taxonomy" id="27342"/>
    <lineage>
        <taxon>Eukaryota</taxon>
        <taxon>Fungi</taxon>
        <taxon>Dikarya</taxon>
        <taxon>Basidiomycota</taxon>
        <taxon>Agaricomycotina</taxon>
        <taxon>Agaricomycetes</taxon>
        <taxon>Hymenochaetales</taxon>
        <taxon>Schizoporaceae</taxon>
        <taxon>Schizopora</taxon>
    </lineage>
</organism>
<feature type="region of interest" description="Disordered" evidence="1">
    <location>
        <begin position="59"/>
        <end position="82"/>
    </location>
</feature>
<dbReference type="Proteomes" id="UP000053477">
    <property type="component" value="Unassembled WGS sequence"/>
</dbReference>
<feature type="compositionally biased region" description="Basic and acidic residues" evidence="1">
    <location>
        <begin position="59"/>
        <end position="72"/>
    </location>
</feature>
<evidence type="ECO:0000313" key="2">
    <source>
        <dbReference type="EMBL" id="KLO11443.1"/>
    </source>
</evidence>
<reference evidence="2 3" key="1">
    <citation type="submission" date="2015-04" db="EMBL/GenBank/DDBJ databases">
        <title>Complete genome sequence of Schizopora paradoxa KUC8140, a cosmopolitan wood degrader in East Asia.</title>
        <authorList>
            <consortium name="DOE Joint Genome Institute"/>
            <person name="Min B."/>
            <person name="Park H."/>
            <person name="Jang Y."/>
            <person name="Kim J.-J."/>
            <person name="Kim K.H."/>
            <person name="Pangilinan J."/>
            <person name="Lipzen A."/>
            <person name="Riley R."/>
            <person name="Grigoriev I.V."/>
            <person name="Spatafora J.W."/>
            <person name="Choi I.-G."/>
        </authorList>
    </citation>
    <scope>NUCLEOTIDE SEQUENCE [LARGE SCALE GENOMIC DNA]</scope>
    <source>
        <strain evidence="2 3">KUC8140</strain>
    </source>
</reference>